<evidence type="ECO:0000313" key="1">
    <source>
        <dbReference type="EMBL" id="OHT22557.1"/>
    </source>
</evidence>
<sequence>MIYLVESTEENSRLAGENIQVYDYLDGTLAFKYSHHSLRYQVFDKLEYINQGQIVDNKQLGTVLKLAQDKMDD</sequence>
<name>A0A1S1HKI6_PROST</name>
<organism evidence="1 2">
    <name type="scientific">Providencia stuartii</name>
    <dbReference type="NCBI Taxonomy" id="588"/>
    <lineage>
        <taxon>Bacteria</taxon>
        <taxon>Pseudomonadati</taxon>
        <taxon>Pseudomonadota</taxon>
        <taxon>Gammaproteobacteria</taxon>
        <taxon>Enterobacterales</taxon>
        <taxon>Morganellaceae</taxon>
        <taxon>Providencia</taxon>
    </lineage>
</organism>
<protein>
    <submittedName>
        <fullName evidence="1">Uncharacterized protein</fullName>
    </submittedName>
</protein>
<keyword evidence="2" id="KW-1185">Reference proteome</keyword>
<gene>
    <name evidence="1" type="ORF">A3Q29_10540</name>
</gene>
<reference evidence="1 2" key="1">
    <citation type="submission" date="2016-03" db="EMBL/GenBank/DDBJ databases">
        <title>Genome sequence of Providencia stuartii strain, isolated from the salivary glands of larval Lucilia sericata.</title>
        <authorList>
            <person name="Yuan Y."/>
            <person name="Zhang Y."/>
            <person name="Fu S."/>
            <person name="Crippen T.L."/>
            <person name="Visi D."/>
            <person name="Benbow M.E."/>
            <person name="Allen M."/>
            <person name="Tomberlin J.K."/>
            <person name="Sze S.-H."/>
            <person name="Tarone A.M."/>
        </authorList>
    </citation>
    <scope>NUCLEOTIDE SEQUENCE [LARGE SCALE GENOMIC DNA]</scope>
    <source>
        <strain evidence="1 2">Crippen</strain>
    </source>
</reference>
<dbReference type="Proteomes" id="UP000179588">
    <property type="component" value="Unassembled WGS sequence"/>
</dbReference>
<comment type="caution">
    <text evidence="1">The sequence shown here is derived from an EMBL/GenBank/DDBJ whole genome shotgun (WGS) entry which is preliminary data.</text>
</comment>
<dbReference type="EMBL" id="LVIE01000223">
    <property type="protein sequence ID" value="OHT22557.1"/>
    <property type="molecule type" value="Genomic_DNA"/>
</dbReference>
<proteinExistence type="predicted"/>
<accession>A0A1S1HKI6</accession>
<evidence type="ECO:0000313" key="2">
    <source>
        <dbReference type="Proteomes" id="UP000179588"/>
    </source>
</evidence>
<dbReference type="AlphaFoldDB" id="A0A1S1HKI6"/>